<sequence length="271" mass="30068">MYIFKQEPSPSIYGEVCGQTNEDGLFYNLHSNETVAQYGEFPWVVFISTVNKTETSSTFVCGGTLIHPRHVLTTAHNVEGKSNLIARFGEWDIGSDKEPYPHQEITVDKIIIHPHYSRSPIKNDIALLALKTRVQYQVHIQPICLPEETDEFDGERCISNGWGSVEGSYARIMKKISLPVVPRAKCQRMLQFAGLGPLYRLPEGFMCAGGETNVDTCKGDGGSPLACRRPDDSFVLAGIVSWGIACGGHNRPGAYVAVNKYVSWININIYP</sequence>
<dbReference type="Proteomes" id="UP000030765">
    <property type="component" value="Unassembled WGS sequence"/>
</dbReference>
<dbReference type="CDD" id="cd00190">
    <property type="entry name" value="Tryp_SPc"/>
    <property type="match status" value="1"/>
</dbReference>
<proteinExistence type="inferred from homology"/>
<dbReference type="PANTHER" id="PTHR24258:SF129">
    <property type="entry name" value="LP15124P-RELATED"/>
    <property type="match status" value="1"/>
</dbReference>
<keyword evidence="10" id="KW-1185">Reference proteome</keyword>
<dbReference type="PROSITE" id="PS50240">
    <property type="entry name" value="TRYPSIN_DOM"/>
    <property type="match status" value="1"/>
</dbReference>
<dbReference type="PRINTS" id="PR00722">
    <property type="entry name" value="CHYMOTRYPSIN"/>
</dbReference>
<dbReference type="Pfam" id="PF00089">
    <property type="entry name" value="Trypsin"/>
    <property type="match status" value="1"/>
</dbReference>
<evidence type="ECO:0000313" key="10">
    <source>
        <dbReference type="Proteomes" id="UP000030765"/>
    </source>
</evidence>
<dbReference type="Gene3D" id="2.40.10.10">
    <property type="entry name" value="Trypsin-like serine proteases"/>
    <property type="match status" value="2"/>
</dbReference>
<name>A0A084V9Y4_ANOSI</name>
<dbReference type="OMA" id="WGKKNIN"/>
<dbReference type="FunFam" id="2.40.10.10:FF:000038">
    <property type="entry name" value="Serine protease"/>
    <property type="match status" value="1"/>
</dbReference>
<dbReference type="InterPro" id="IPR043504">
    <property type="entry name" value="Peptidase_S1_PA_chymotrypsin"/>
</dbReference>
<dbReference type="VEuPathDB" id="VectorBase:ASIS004655"/>
<evidence type="ECO:0000256" key="3">
    <source>
        <dbReference type="ARBA" id="ARBA00023157"/>
    </source>
</evidence>
<dbReference type="EnsemblMetazoa" id="ASIC000162-RA">
    <property type="protein sequence ID" value="ASIC000162-PA"/>
    <property type="gene ID" value="ASIC000162"/>
</dbReference>
<gene>
    <name evidence="8" type="ORF">ZHAS_00000162</name>
</gene>
<comment type="similarity">
    <text evidence="4">Belongs to the peptidase S1 family. CLIP subfamily.</text>
</comment>
<evidence type="ECO:0000256" key="6">
    <source>
        <dbReference type="ARBA" id="ARBA00076468"/>
    </source>
</evidence>
<evidence type="ECO:0000313" key="9">
    <source>
        <dbReference type="EnsemblMetazoa" id="ASIC000162-PA"/>
    </source>
</evidence>
<dbReference type="STRING" id="74873.A0A084V9Y4"/>
<evidence type="ECO:0000256" key="1">
    <source>
        <dbReference type="ARBA" id="ARBA00004613"/>
    </source>
</evidence>
<dbReference type="AlphaFoldDB" id="A0A084V9Y4"/>
<accession>A0A084V9Y4</accession>
<dbReference type="EMBL" id="KE523910">
    <property type="protein sequence ID" value="KFB34778.1"/>
    <property type="molecule type" value="Genomic_DNA"/>
</dbReference>
<dbReference type="SMART" id="SM00020">
    <property type="entry name" value="Tryp_SPc"/>
    <property type="match status" value="1"/>
</dbReference>
<feature type="domain" description="Peptidase S1" evidence="7">
    <location>
        <begin position="16"/>
        <end position="270"/>
    </location>
</feature>
<dbReference type="GO" id="GO:0006508">
    <property type="term" value="P:proteolysis"/>
    <property type="evidence" value="ECO:0007669"/>
    <property type="project" value="InterPro"/>
</dbReference>
<dbReference type="GO" id="GO:0004252">
    <property type="term" value="F:serine-type endopeptidase activity"/>
    <property type="evidence" value="ECO:0007669"/>
    <property type="project" value="InterPro"/>
</dbReference>
<evidence type="ECO:0000259" key="7">
    <source>
        <dbReference type="PROSITE" id="PS50240"/>
    </source>
</evidence>
<dbReference type="SUPFAM" id="SSF50494">
    <property type="entry name" value="Trypsin-like serine proteases"/>
    <property type="match status" value="1"/>
</dbReference>
<dbReference type="InterPro" id="IPR001314">
    <property type="entry name" value="Peptidase_S1A"/>
</dbReference>
<evidence type="ECO:0000256" key="2">
    <source>
        <dbReference type="ARBA" id="ARBA00022525"/>
    </source>
</evidence>
<dbReference type="OrthoDB" id="5949700at2759"/>
<protein>
    <recommendedName>
        <fullName evidence="5">Phenoloxidase-activating factor 2</fullName>
    </recommendedName>
    <alternativeName>
        <fullName evidence="6">Prophenoloxidase-activating factor II</fullName>
    </alternativeName>
</protein>
<dbReference type="GO" id="GO:0005576">
    <property type="term" value="C:extracellular region"/>
    <property type="evidence" value="ECO:0007669"/>
    <property type="project" value="UniProtKB-SubCell"/>
</dbReference>
<comment type="subcellular location">
    <subcellularLocation>
        <location evidence="1">Secreted</location>
    </subcellularLocation>
</comment>
<reference evidence="9" key="2">
    <citation type="submission" date="2020-05" db="UniProtKB">
        <authorList>
            <consortium name="EnsemblMetazoa"/>
        </authorList>
    </citation>
    <scope>IDENTIFICATION</scope>
</reference>
<dbReference type="PANTHER" id="PTHR24258">
    <property type="entry name" value="SERINE PROTEASE-RELATED"/>
    <property type="match status" value="1"/>
</dbReference>
<evidence type="ECO:0000313" key="8">
    <source>
        <dbReference type="EMBL" id="KFB34778.1"/>
    </source>
</evidence>
<dbReference type="VEuPathDB" id="VectorBase:ASIC000162"/>
<dbReference type="EMBL" id="ATLV01000833">
    <property type="status" value="NOT_ANNOTATED_CDS"/>
    <property type="molecule type" value="Genomic_DNA"/>
</dbReference>
<organism evidence="8">
    <name type="scientific">Anopheles sinensis</name>
    <name type="common">Mosquito</name>
    <dbReference type="NCBI Taxonomy" id="74873"/>
    <lineage>
        <taxon>Eukaryota</taxon>
        <taxon>Metazoa</taxon>
        <taxon>Ecdysozoa</taxon>
        <taxon>Arthropoda</taxon>
        <taxon>Hexapoda</taxon>
        <taxon>Insecta</taxon>
        <taxon>Pterygota</taxon>
        <taxon>Neoptera</taxon>
        <taxon>Endopterygota</taxon>
        <taxon>Diptera</taxon>
        <taxon>Nematocera</taxon>
        <taxon>Culicoidea</taxon>
        <taxon>Culicidae</taxon>
        <taxon>Anophelinae</taxon>
        <taxon>Anopheles</taxon>
    </lineage>
</organism>
<reference evidence="8 10" key="1">
    <citation type="journal article" date="2014" name="BMC Genomics">
        <title>Genome sequence of Anopheles sinensis provides insight into genetics basis of mosquito competence for malaria parasites.</title>
        <authorList>
            <person name="Zhou D."/>
            <person name="Zhang D."/>
            <person name="Ding G."/>
            <person name="Shi L."/>
            <person name="Hou Q."/>
            <person name="Ye Y."/>
            <person name="Xu Y."/>
            <person name="Zhou H."/>
            <person name="Xiong C."/>
            <person name="Li S."/>
            <person name="Yu J."/>
            <person name="Hong S."/>
            <person name="Yu X."/>
            <person name="Zou P."/>
            <person name="Chen C."/>
            <person name="Chang X."/>
            <person name="Wang W."/>
            <person name="Lv Y."/>
            <person name="Sun Y."/>
            <person name="Ma L."/>
            <person name="Shen B."/>
            <person name="Zhu C."/>
        </authorList>
    </citation>
    <scope>NUCLEOTIDE SEQUENCE [LARGE SCALE GENOMIC DNA]</scope>
</reference>
<keyword evidence="2" id="KW-0964">Secreted</keyword>
<evidence type="ECO:0000256" key="4">
    <source>
        <dbReference type="ARBA" id="ARBA00024195"/>
    </source>
</evidence>
<dbReference type="InterPro" id="IPR009003">
    <property type="entry name" value="Peptidase_S1_PA"/>
</dbReference>
<keyword evidence="3" id="KW-1015">Disulfide bond</keyword>
<evidence type="ECO:0000256" key="5">
    <source>
        <dbReference type="ARBA" id="ARBA00068096"/>
    </source>
</evidence>
<dbReference type="InterPro" id="IPR001254">
    <property type="entry name" value="Trypsin_dom"/>
</dbReference>